<proteinExistence type="inferred from homology"/>
<dbReference type="CDD" id="cd02869">
    <property type="entry name" value="PseudoU_synth_RluA_like"/>
    <property type="match status" value="1"/>
</dbReference>
<feature type="active site" evidence="4">
    <location>
        <position position="141"/>
    </location>
</feature>
<feature type="domain" description="Pseudouridine synthase RsuA/RluA-like" evidence="6">
    <location>
        <begin position="94"/>
        <end position="245"/>
    </location>
</feature>
<dbReference type="GO" id="GO:0009982">
    <property type="term" value="F:pseudouridine synthase activity"/>
    <property type="evidence" value="ECO:0007669"/>
    <property type="project" value="InterPro"/>
</dbReference>
<comment type="catalytic activity">
    <reaction evidence="1 5">
        <text>a uridine in RNA = a pseudouridine in RNA</text>
        <dbReference type="Rhea" id="RHEA:48348"/>
        <dbReference type="Rhea" id="RHEA-COMP:12068"/>
        <dbReference type="Rhea" id="RHEA-COMP:12069"/>
        <dbReference type="ChEBI" id="CHEBI:65314"/>
        <dbReference type="ChEBI" id="CHEBI:65315"/>
    </reaction>
</comment>
<comment type="caution">
    <text evidence="7">The sequence shown here is derived from an EMBL/GenBank/DDBJ whole genome shotgun (WGS) entry which is preliminary data.</text>
</comment>
<dbReference type="RefSeq" id="WP_136828799.1">
    <property type="nucleotide sequence ID" value="NZ_SWBM01000001.1"/>
</dbReference>
<dbReference type="EMBL" id="SWBM01000001">
    <property type="protein sequence ID" value="TKC18082.1"/>
    <property type="molecule type" value="Genomic_DNA"/>
</dbReference>
<dbReference type="GO" id="GO:0140098">
    <property type="term" value="F:catalytic activity, acting on RNA"/>
    <property type="evidence" value="ECO:0007669"/>
    <property type="project" value="UniProtKB-ARBA"/>
</dbReference>
<dbReference type="GO" id="GO:0003723">
    <property type="term" value="F:RNA binding"/>
    <property type="evidence" value="ECO:0007669"/>
    <property type="project" value="InterPro"/>
</dbReference>
<accession>A0A4U1D684</accession>
<evidence type="ECO:0000313" key="7">
    <source>
        <dbReference type="EMBL" id="TKC18082.1"/>
    </source>
</evidence>
<dbReference type="Gene3D" id="3.30.2350.10">
    <property type="entry name" value="Pseudouridine synthase"/>
    <property type="match status" value="1"/>
</dbReference>
<dbReference type="OrthoDB" id="9807829at2"/>
<dbReference type="InterPro" id="IPR050188">
    <property type="entry name" value="RluA_PseudoU_synthase"/>
</dbReference>
<reference evidence="7 8" key="1">
    <citation type="journal article" date="2011" name="J. Microbiol.">
        <title>Bacillus kyonggiensis sp. nov., isolated from soil of a lettuce field.</title>
        <authorList>
            <person name="Dong K."/>
            <person name="Lee S."/>
        </authorList>
    </citation>
    <scope>NUCLEOTIDE SEQUENCE [LARGE SCALE GENOMIC DNA]</scope>
    <source>
        <strain evidence="7 8">NB22</strain>
    </source>
</reference>
<evidence type="ECO:0000256" key="2">
    <source>
        <dbReference type="ARBA" id="ARBA00010876"/>
    </source>
</evidence>
<dbReference type="PANTHER" id="PTHR21600">
    <property type="entry name" value="MITOCHONDRIAL RNA PSEUDOURIDINE SYNTHASE"/>
    <property type="match status" value="1"/>
</dbReference>
<dbReference type="AlphaFoldDB" id="A0A4U1D684"/>
<evidence type="ECO:0000256" key="4">
    <source>
        <dbReference type="PIRSR" id="PIRSR606225-1"/>
    </source>
</evidence>
<organism evidence="7 8">
    <name type="scientific">Robertmurraya kyonggiensis</name>
    <dbReference type="NCBI Taxonomy" id="1037680"/>
    <lineage>
        <taxon>Bacteria</taxon>
        <taxon>Bacillati</taxon>
        <taxon>Bacillota</taxon>
        <taxon>Bacilli</taxon>
        <taxon>Bacillales</taxon>
        <taxon>Bacillaceae</taxon>
        <taxon>Robertmurraya</taxon>
    </lineage>
</organism>
<dbReference type="NCBIfam" id="TIGR00005">
    <property type="entry name" value="rluA_subfam"/>
    <property type="match status" value="1"/>
</dbReference>
<dbReference type="GO" id="GO:0000455">
    <property type="term" value="P:enzyme-directed rRNA pseudouridine synthesis"/>
    <property type="evidence" value="ECO:0007669"/>
    <property type="project" value="TreeGrafter"/>
</dbReference>
<evidence type="ECO:0000256" key="5">
    <source>
        <dbReference type="RuleBase" id="RU362028"/>
    </source>
</evidence>
<evidence type="ECO:0000256" key="3">
    <source>
        <dbReference type="ARBA" id="ARBA00023235"/>
    </source>
</evidence>
<evidence type="ECO:0000256" key="1">
    <source>
        <dbReference type="ARBA" id="ARBA00000073"/>
    </source>
</evidence>
<comment type="function">
    <text evidence="5">Responsible for synthesis of pseudouridine from uracil.</text>
</comment>
<evidence type="ECO:0000259" key="6">
    <source>
        <dbReference type="Pfam" id="PF00849"/>
    </source>
</evidence>
<gene>
    <name evidence="7" type="ORF">FA727_00490</name>
</gene>
<comment type="similarity">
    <text evidence="2 5">Belongs to the pseudouridine synthase RluA family.</text>
</comment>
<keyword evidence="3 5" id="KW-0413">Isomerase</keyword>
<sequence length="291" mass="33154">MQITSKKGEWFEIVVPSDWNGISTEHLFWNVWNAPKKLTHQFRTNKEVTVNGSPANWHEALKAGDRLRIKLFSDVEFGVTPTYMDLEILFEDDHLLIVNKPAGVNTHPNSPEDTETLANGVAFHLQANGESRQVKHIHRLDRDTSGAILFAKHALAGSILDKMLEERKIKRTYVALVQGKIRGKKGTIKEPIGRDRHHPTKRRVSPNGQQAITHYEVIEASLHSSKVKCQLETGRTHQIRVHFSHIGHPLIGDKLYNEEPSSNRLALHAERLQLTHPLTFEKIDVVCPIEW</sequence>
<dbReference type="InterPro" id="IPR006224">
    <property type="entry name" value="PsdUridine_synth_RluA-like_CS"/>
</dbReference>
<dbReference type="EC" id="5.4.99.-" evidence="5"/>
<dbReference type="InterPro" id="IPR020103">
    <property type="entry name" value="PsdUridine_synth_cat_dom_sf"/>
</dbReference>
<name>A0A4U1D684_9BACI</name>
<keyword evidence="8" id="KW-1185">Reference proteome</keyword>
<protein>
    <recommendedName>
        <fullName evidence="5">Pseudouridine synthase</fullName>
        <ecNumber evidence="5">5.4.99.-</ecNumber>
    </recommendedName>
</protein>
<dbReference type="Proteomes" id="UP000307756">
    <property type="component" value="Unassembled WGS sequence"/>
</dbReference>
<dbReference type="Pfam" id="PF00849">
    <property type="entry name" value="PseudoU_synth_2"/>
    <property type="match status" value="1"/>
</dbReference>
<dbReference type="PROSITE" id="PS01129">
    <property type="entry name" value="PSI_RLU"/>
    <property type="match status" value="1"/>
</dbReference>
<dbReference type="InterPro" id="IPR006145">
    <property type="entry name" value="PsdUridine_synth_RsuA/RluA"/>
</dbReference>
<dbReference type="SUPFAM" id="SSF55120">
    <property type="entry name" value="Pseudouridine synthase"/>
    <property type="match status" value="1"/>
</dbReference>
<evidence type="ECO:0000313" key="8">
    <source>
        <dbReference type="Proteomes" id="UP000307756"/>
    </source>
</evidence>
<dbReference type="InterPro" id="IPR006225">
    <property type="entry name" value="PsdUridine_synth_RluC/D"/>
</dbReference>
<dbReference type="FunFam" id="3.30.2350.10:FF:000005">
    <property type="entry name" value="Pseudouridine synthase"/>
    <property type="match status" value="1"/>
</dbReference>
<dbReference type="PANTHER" id="PTHR21600:SF71">
    <property type="entry name" value="PSEUDOURIDINE SYNTHASE"/>
    <property type="match status" value="1"/>
</dbReference>